<reference evidence="1 2" key="1">
    <citation type="submission" date="2018-03" db="EMBL/GenBank/DDBJ databases">
        <title>Whole genome sequencing of Histamine producing bacteria.</title>
        <authorList>
            <person name="Butler K."/>
        </authorList>
    </citation>
    <scope>NUCLEOTIDE SEQUENCE [LARGE SCALE GENOMIC DNA]</scope>
    <source>
        <strain evidence="1 2">ATCC 33979</strain>
    </source>
</reference>
<evidence type="ECO:0000313" key="2">
    <source>
        <dbReference type="Proteomes" id="UP000240410"/>
    </source>
</evidence>
<dbReference type="RefSeq" id="WP_045071581.1">
    <property type="nucleotide sequence ID" value="NZ_JZSL01000073.1"/>
</dbReference>
<evidence type="ECO:0000313" key="1">
    <source>
        <dbReference type="EMBL" id="PSV88285.1"/>
    </source>
</evidence>
<name>A0A2T3M7M6_PHOLE</name>
<organism evidence="1 2">
    <name type="scientific">Photobacterium leiognathi</name>
    <dbReference type="NCBI Taxonomy" id="553611"/>
    <lineage>
        <taxon>Bacteria</taxon>
        <taxon>Pseudomonadati</taxon>
        <taxon>Pseudomonadota</taxon>
        <taxon>Gammaproteobacteria</taxon>
        <taxon>Vibrionales</taxon>
        <taxon>Vibrionaceae</taxon>
        <taxon>Photobacterium</taxon>
    </lineage>
</organism>
<accession>A0A2T3M7M6</accession>
<dbReference type="AlphaFoldDB" id="A0A2T3M7M6"/>
<gene>
    <name evidence="1" type="ORF">CTM89_15085</name>
</gene>
<protein>
    <submittedName>
        <fullName evidence="1">Uncharacterized protein</fullName>
    </submittedName>
</protein>
<dbReference type="EMBL" id="PYOJ01000019">
    <property type="protein sequence ID" value="PSV88285.1"/>
    <property type="molecule type" value="Genomic_DNA"/>
</dbReference>
<dbReference type="Proteomes" id="UP000240410">
    <property type="component" value="Unassembled WGS sequence"/>
</dbReference>
<proteinExistence type="predicted"/>
<sequence length="180" mass="20381">MKIIVTLLSTVFAVNLSISVKAQEQERDRFYSSFIKPSKSVGIVRSMNELERQLYSLDADLSVSQQPNSLLKSGTYIHYAYNRSHITTVEYDKENGYFSSKTHIYQSPLKKKKIGERHISGIVVQQGNTLTFTHISNGAELLPFNKTLIIDVVDNHLSIKDLVGHNMTTYTKVLDLVSLE</sequence>
<comment type="caution">
    <text evidence="1">The sequence shown here is derived from an EMBL/GenBank/DDBJ whole genome shotgun (WGS) entry which is preliminary data.</text>
</comment>